<gene>
    <name evidence="4" type="ORF">CPB83DRAFT_877464</name>
</gene>
<feature type="chain" id="PRO_5040127336" description="CUE domain-containing protein" evidence="2">
    <location>
        <begin position="25"/>
        <end position="193"/>
    </location>
</feature>
<dbReference type="Proteomes" id="UP000807306">
    <property type="component" value="Unassembled WGS sequence"/>
</dbReference>
<organism evidence="4 5">
    <name type="scientific">Crepidotus variabilis</name>
    <dbReference type="NCBI Taxonomy" id="179855"/>
    <lineage>
        <taxon>Eukaryota</taxon>
        <taxon>Fungi</taxon>
        <taxon>Dikarya</taxon>
        <taxon>Basidiomycota</taxon>
        <taxon>Agaricomycotina</taxon>
        <taxon>Agaricomycetes</taxon>
        <taxon>Agaricomycetidae</taxon>
        <taxon>Agaricales</taxon>
        <taxon>Agaricineae</taxon>
        <taxon>Crepidotaceae</taxon>
        <taxon>Crepidotus</taxon>
    </lineage>
</organism>
<dbReference type="SMART" id="SM00546">
    <property type="entry name" value="CUE"/>
    <property type="match status" value="1"/>
</dbReference>
<evidence type="ECO:0000313" key="5">
    <source>
        <dbReference type="Proteomes" id="UP000807306"/>
    </source>
</evidence>
<dbReference type="GO" id="GO:0043130">
    <property type="term" value="F:ubiquitin binding"/>
    <property type="evidence" value="ECO:0007669"/>
    <property type="project" value="InterPro"/>
</dbReference>
<evidence type="ECO:0000313" key="4">
    <source>
        <dbReference type="EMBL" id="KAF9524925.1"/>
    </source>
</evidence>
<feature type="compositionally biased region" description="Low complexity" evidence="1">
    <location>
        <begin position="102"/>
        <end position="111"/>
    </location>
</feature>
<dbReference type="InterPro" id="IPR003892">
    <property type="entry name" value="CUE"/>
</dbReference>
<sequence length="193" mass="21353">MGELVNVVVAFAVIVILFRWVTSGSESSEQRTATSALGFRPKNVTPEMVLTVSSMFPDIPVDNVRYDLLRTGSIELTTNKILERSYLDPPPQGYWTLYPRQTSGSSTSTTSRGANAQASKPKAPSLIARYSLQERINSGEEVAQEELETAGGKAVWEDSAERREQSLKERKAKMVLAARQKFLAQQAEKEKVA</sequence>
<feature type="region of interest" description="Disordered" evidence="1">
    <location>
        <begin position="97"/>
        <end position="123"/>
    </location>
</feature>
<keyword evidence="5" id="KW-1185">Reference proteome</keyword>
<dbReference type="OrthoDB" id="3824970at2759"/>
<dbReference type="CDD" id="cd14424">
    <property type="entry name" value="CUE_Cue1p_like"/>
    <property type="match status" value="1"/>
</dbReference>
<proteinExistence type="predicted"/>
<reference evidence="4" key="1">
    <citation type="submission" date="2020-11" db="EMBL/GenBank/DDBJ databases">
        <authorList>
            <consortium name="DOE Joint Genome Institute"/>
            <person name="Ahrendt S."/>
            <person name="Riley R."/>
            <person name="Andreopoulos W."/>
            <person name="Labutti K."/>
            <person name="Pangilinan J."/>
            <person name="Ruiz-Duenas F.J."/>
            <person name="Barrasa J.M."/>
            <person name="Sanchez-Garcia M."/>
            <person name="Camarero S."/>
            <person name="Miyauchi S."/>
            <person name="Serrano A."/>
            <person name="Linde D."/>
            <person name="Babiker R."/>
            <person name="Drula E."/>
            <person name="Ayuso-Fernandez I."/>
            <person name="Pacheco R."/>
            <person name="Padilla G."/>
            <person name="Ferreira P."/>
            <person name="Barriuso J."/>
            <person name="Kellner H."/>
            <person name="Castanera R."/>
            <person name="Alfaro M."/>
            <person name="Ramirez L."/>
            <person name="Pisabarro A.G."/>
            <person name="Kuo A."/>
            <person name="Tritt A."/>
            <person name="Lipzen A."/>
            <person name="He G."/>
            <person name="Yan M."/>
            <person name="Ng V."/>
            <person name="Cullen D."/>
            <person name="Martin F."/>
            <person name="Rosso M.-N."/>
            <person name="Henrissat B."/>
            <person name="Hibbett D."/>
            <person name="Martinez A.T."/>
            <person name="Grigoriev I.V."/>
        </authorList>
    </citation>
    <scope>NUCLEOTIDE SEQUENCE</scope>
    <source>
        <strain evidence="4">CBS 506.95</strain>
    </source>
</reference>
<dbReference type="AlphaFoldDB" id="A0A9P6E9G6"/>
<feature type="domain" description="CUE" evidence="3">
    <location>
        <begin position="44"/>
        <end position="86"/>
    </location>
</feature>
<dbReference type="Gene3D" id="1.10.8.10">
    <property type="entry name" value="DNA helicase RuvA subunit, C-terminal domain"/>
    <property type="match status" value="1"/>
</dbReference>
<dbReference type="Pfam" id="PF02845">
    <property type="entry name" value="CUE"/>
    <property type="match status" value="1"/>
</dbReference>
<keyword evidence="2" id="KW-0732">Signal</keyword>
<name>A0A9P6E9G6_9AGAR</name>
<protein>
    <recommendedName>
        <fullName evidence="3">CUE domain-containing protein</fullName>
    </recommendedName>
</protein>
<evidence type="ECO:0000259" key="3">
    <source>
        <dbReference type="PROSITE" id="PS51140"/>
    </source>
</evidence>
<feature type="region of interest" description="Disordered" evidence="1">
    <location>
        <begin position="144"/>
        <end position="166"/>
    </location>
</feature>
<comment type="caution">
    <text evidence="4">The sequence shown here is derived from an EMBL/GenBank/DDBJ whole genome shotgun (WGS) entry which is preliminary data.</text>
</comment>
<dbReference type="PROSITE" id="PS51140">
    <property type="entry name" value="CUE"/>
    <property type="match status" value="1"/>
</dbReference>
<evidence type="ECO:0000256" key="1">
    <source>
        <dbReference type="SAM" id="MobiDB-lite"/>
    </source>
</evidence>
<evidence type="ECO:0000256" key="2">
    <source>
        <dbReference type="SAM" id="SignalP"/>
    </source>
</evidence>
<feature type="signal peptide" evidence="2">
    <location>
        <begin position="1"/>
        <end position="24"/>
    </location>
</feature>
<dbReference type="EMBL" id="MU157891">
    <property type="protein sequence ID" value="KAF9524925.1"/>
    <property type="molecule type" value="Genomic_DNA"/>
</dbReference>
<accession>A0A9P6E9G6</accession>
<feature type="compositionally biased region" description="Basic and acidic residues" evidence="1">
    <location>
        <begin position="155"/>
        <end position="166"/>
    </location>
</feature>